<feature type="chain" id="PRO_5017564001" evidence="1">
    <location>
        <begin position="27"/>
        <end position="92"/>
    </location>
</feature>
<dbReference type="PROSITE" id="PS51257">
    <property type="entry name" value="PROKAR_LIPOPROTEIN"/>
    <property type="match status" value="1"/>
</dbReference>
<dbReference type="EMBL" id="QRDX01000006">
    <property type="protein sequence ID" value="RED47395.1"/>
    <property type="molecule type" value="Genomic_DNA"/>
</dbReference>
<keyword evidence="1" id="KW-0732">Signal</keyword>
<evidence type="ECO:0000313" key="3">
    <source>
        <dbReference type="EMBL" id="RED47395.1"/>
    </source>
</evidence>
<protein>
    <submittedName>
        <fullName evidence="3">Uncharacterized protein DUF2202</fullName>
    </submittedName>
</protein>
<feature type="signal peptide" evidence="1">
    <location>
        <begin position="1"/>
        <end position="26"/>
    </location>
</feature>
<evidence type="ECO:0000313" key="4">
    <source>
        <dbReference type="Proteomes" id="UP000256629"/>
    </source>
</evidence>
<evidence type="ECO:0000259" key="2">
    <source>
        <dbReference type="Pfam" id="PF09968"/>
    </source>
</evidence>
<gene>
    <name evidence="3" type="ORF">DFQ02_10621</name>
</gene>
<dbReference type="InterPro" id="IPR012347">
    <property type="entry name" value="Ferritin-like"/>
</dbReference>
<proteinExistence type="predicted"/>
<dbReference type="Gene3D" id="1.20.1260.10">
    <property type="match status" value="1"/>
</dbReference>
<comment type="caution">
    <text evidence="3">The sequence shown here is derived from an EMBL/GenBank/DDBJ whole genome shotgun (WGS) entry which is preliminary data.</text>
</comment>
<keyword evidence="4" id="KW-1185">Reference proteome</keyword>
<accession>A0A3D9HD56</accession>
<name>A0A3D9HD56_9FLAO</name>
<dbReference type="InterPro" id="IPR019243">
    <property type="entry name" value="DUF2202"/>
</dbReference>
<evidence type="ECO:0000256" key="1">
    <source>
        <dbReference type="SAM" id="SignalP"/>
    </source>
</evidence>
<dbReference type="RefSeq" id="WP_262510830.1">
    <property type="nucleotide sequence ID" value="NZ_QRDX01000006.1"/>
</dbReference>
<sequence length="92" mass="10519">MKNSFIPSSLLIIILTLSILSCSSGSDDQNILQDDIIQEDITKQDDTFSNEDKDALLFMLEEEKLARDTYSFLGDLWSINQFNNINKVSKRI</sequence>
<dbReference type="AlphaFoldDB" id="A0A3D9HD56"/>
<dbReference type="Proteomes" id="UP000256629">
    <property type="component" value="Unassembled WGS sequence"/>
</dbReference>
<dbReference type="Pfam" id="PF09968">
    <property type="entry name" value="DUF2202"/>
    <property type="match status" value="1"/>
</dbReference>
<reference evidence="3 4" key="1">
    <citation type="submission" date="2018-07" db="EMBL/GenBank/DDBJ databases">
        <title>Genomic Encyclopedia of Type Strains, Phase III (KMG-III): the genomes of soil and plant-associated and newly described type strains.</title>
        <authorList>
            <person name="Whitman W."/>
        </authorList>
    </citation>
    <scope>NUCLEOTIDE SEQUENCE [LARGE SCALE GENOMIC DNA]</scope>
    <source>
        <strain evidence="3 4">CECT 8487</strain>
    </source>
</reference>
<organism evidence="3 4">
    <name type="scientific">Seonamhaeicola aphaedonensis</name>
    <dbReference type="NCBI Taxonomy" id="1461338"/>
    <lineage>
        <taxon>Bacteria</taxon>
        <taxon>Pseudomonadati</taxon>
        <taxon>Bacteroidota</taxon>
        <taxon>Flavobacteriia</taxon>
        <taxon>Flavobacteriales</taxon>
        <taxon>Flavobacteriaceae</taxon>
    </lineage>
</organism>
<feature type="domain" description="DUF2202" evidence="2">
    <location>
        <begin position="52"/>
        <end position="88"/>
    </location>
</feature>